<dbReference type="Pfam" id="PF02492">
    <property type="entry name" value="cobW"/>
    <property type="match status" value="1"/>
</dbReference>
<dbReference type="GO" id="GO:0000166">
    <property type="term" value="F:nucleotide binding"/>
    <property type="evidence" value="ECO:0007669"/>
    <property type="project" value="UniProtKB-KW"/>
</dbReference>
<dbReference type="GO" id="GO:0016787">
    <property type="term" value="F:hydrolase activity"/>
    <property type="evidence" value="ECO:0007669"/>
    <property type="project" value="UniProtKB-KW"/>
</dbReference>
<evidence type="ECO:0000256" key="6">
    <source>
        <dbReference type="SAM" id="MobiDB-lite"/>
    </source>
</evidence>
<dbReference type="InterPro" id="IPR027417">
    <property type="entry name" value="P-loop_NTPase"/>
</dbReference>
<dbReference type="InterPro" id="IPR036627">
    <property type="entry name" value="CobW-likC_sf"/>
</dbReference>
<protein>
    <submittedName>
        <fullName evidence="8">Cobalamin (Vitamin B12) biosynthesis CobW</fullName>
    </submittedName>
</protein>
<dbReference type="Gene3D" id="3.40.50.300">
    <property type="entry name" value="P-loop containing nucleotide triphosphate hydrolases"/>
    <property type="match status" value="1"/>
</dbReference>
<evidence type="ECO:0000313" key="9">
    <source>
        <dbReference type="Proteomes" id="UP000019335"/>
    </source>
</evidence>
<evidence type="ECO:0000256" key="3">
    <source>
        <dbReference type="ARBA" id="ARBA00023186"/>
    </source>
</evidence>
<dbReference type="EMBL" id="AZIL01000831">
    <property type="protein sequence ID" value="EWM25776.1"/>
    <property type="molecule type" value="Genomic_DNA"/>
</dbReference>
<name>W7TYP9_9STRA</name>
<evidence type="ECO:0000313" key="8">
    <source>
        <dbReference type="EMBL" id="EWM25776.1"/>
    </source>
</evidence>
<dbReference type="SMART" id="SM00833">
    <property type="entry name" value="CobW_C"/>
    <property type="match status" value="1"/>
</dbReference>
<comment type="similarity">
    <text evidence="4">Belongs to the SIMIBI class G3E GTPase family. ZNG1 subfamily.</text>
</comment>
<comment type="caution">
    <text evidence="8">The sequence shown here is derived from an EMBL/GenBank/DDBJ whole genome shotgun (WGS) entry which is preliminary data.</text>
</comment>
<dbReference type="CDD" id="cd03112">
    <property type="entry name" value="CobW-like"/>
    <property type="match status" value="1"/>
</dbReference>
<dbReference type="InterPro" id="IPR051316">
    <property type="entry name" value="Zinc-reg_GTPase_activator"/>
</dbReference>
<keyword evidence="9" id="KW-1185">Reference proteome</keyword>
<dbReference type="SUPFAM" id="SSF90002">
    <property type="entry name" value="Hypothetical protein YjiA, C-terminal domain"/>
    <property type="match status" value="1"/>
</dbReference>
<dbReference type="Proteomes" id="UP000019335">
    <property type="component" value="Chromosome 10"/>
</dbReference>
<organism evidence="8 9">
    <name type="scientific">Nannochloropsis gaditana</name>
    <dbReference type="NCBI Taxonomy" id="72520"/>
    <lineage>
        <taxon>Eukaryota</taxon>
        <taxon>Sar</taxon>
        <taxon>Stramenopiles</taxon>
        <taxon>Ochrophyta</taxon>
        <taxon>Eustigmatophyceae</taxon>
        <taxon>Eustigmatales</taxon>
        <taxon>Monodopsidaceae</taxon>
        <taxon>Nannochloropsis</taxon>
    </lineage>
</organism>
<evidence type="ECO:0000256" key="2">
    <source>
        <dbReference type="ARBA" id="ARBA00022801"/>
    </source>
</evidence>
<keyword evidence="2" id="KW-0378">Hydrolase</keyword>
<dbReference type="Gene3D" id="3.30.1220.10">
    <property type="entry name" value="CobW-like, C-terminal domain"/>
    <property type="match status" value="1"/>
</dbReference>
<evidence type="ECO:0000256" key="1">
    <source>
        <dbReference type="ARBA" id="ARBA00022741"/>
    </source>
</evidence>
<dbReference type="PANTHER" id="PTHR13748:SF59">
    <property type="entry name" value="COBW C-TERMINAL DOMAIN-CONTAINING PROTEIN"/>
    <property type="match status" value="1"/>
</dbReference>
<evidence type="ECO:0000256" key="4">
    <source>
        <dbReference type="ARBA" id="ARBA00034320"/>
    </source>
</evidence>
<keyword evidence="3" id="KW-0143">Chaperone</keyword>
<comment type="catalytic activity">
    <reaction evidence="5">
        <text>GTP + H2O = GDP + phosphate + H(+)</text>
        <dbReference type="Rhea" id="RHEA:19669"/>
        <dbReference type="ChEBI" id="CHEBI:15377"/>
        <dbReference type="ChEBI" id="CHEBI:15378"/>
        <dbReference type="ChEBI" id="CHEBI:37565"/>
        <dbReference type="ChEBI" id="CHEBI:43474"/>
        <dbReference type="ChEBI" id="CHEBI:58189"/>
    </reaction>
    <physiologicalReaction direction="left-to-right" evidence="5">
        <dbReference type="Rhea" id="RHEA:19670"/>
    </physiologicalReaction>
</comment>
<dbReference type="AlphaFoldDB" id="W7TYP9"/>
<reference evidence="8 9" key="1">
    <citation type="journal article" date="2014" name="Mol. Plant">
        <title>Chromosome Scale Genome Assembly and Transcriptome Profiling of Nannochloropsis gaditana in Nitrogen Depletion.</title>
        <authorList>
            <person name="Corteggiani Carpinelli E."/>
            <person name="Telatin A."/>
            <person name="Vitulo N."/>
            <person name="Forcato C."/>
            <person name="D'Angelo M."/>
            <person name="Schiavon R."/>
            <person name="Vezzi A."/>
            <person name="Giacometti G.M."/>
            <person name="Morosinotto T."/>
            <person name="Valle G."/>
        </authorList>
    </citation>
    <scope>NUCLEOTIDE SEQUENCE [LARGE SCALE GENOMIC DNA]</scope>
    <source>
        <strain evidence="8 9">B-31</strain>
    </source>
</reference>
<evidence type="ECO:0000259" key="7">
    <source>
        <dbReference type="SMART" id="SM00833"/>
    </source>
</evidence>
<gene>
    <name evidence="8" type="ORF">Naga_100176g11</name>
</gene>
<sequence>MTDPINMCMTYEQRTLDALTTPFILPVTIITGYLGSGKTTLLRKLLTQKKNLRIAAMVNDLGDFNHDVQLLQLEKTVANSSSPSNHGFSQAARLSPDKSNAPSDRIMDLHGSCLCCSHLQQEMRQNIWECLQTPEQEERAIDYLVIETSGVTDPERIIQALDEKFGKMTRARLDSVVTMVDADVLHAELVDSTPAVRDTRGATLSAHVPSASHPGIPPTRRRQIECADVIILNKTDLVKDLAYLDDLEAFLRKLNPLARIHRTRFADLPLPCVLDVELPDLGAGSMTHEESNALYATRKVSTLRSEPSQAVSSRARKTDLFTGAATAASDQNSRSHLVSEGISAFTFESKSPFLLRKLQRFFSHVFPAEAVIRSKGFLYVRELAGRRVALSISGRRRFHLSDEGTWSSAPGTQVVFIGRLSGYQKSQIQTSLQNACKADDEETSFPLSDPHLASSSLAARIRDMIALDKRMEVMDARAILGPLLRQQLKRNYVGAAPHSLPSWVDCLVTFRLTGAPSLGVTADHLRLTHGVDLDALNISLQQKVNMAGIQGRPLLYTLPFDGEERGIALCFVVEEGNAEDGKGRAYFSSTWEWVTLLADSVIARNLSHLKLCKCGH</sequence>
<keyword evidence="1" id="KW-0547">Nucleotide-binding</keyword>
<evidence type="ECO:0000256" key="5">
    <source>
        <dbReference type="ARBA" id="ARBA00049117"/>
    </source>
</evidence>
<dbReference type="InterPro" id="IPR003495">
    <property type="entry name" value="CobW/HypB/UreG_nucleotide-bd"/>
</dbReference>
<dbReference type="SUPFAM" id="SSF52540">
    <property type="entry name" value="P-loop containing nucleoside triphosphate hydrolases"/>
    <property type="match status" value="1"/>
</dbReference>
<dbReference type="InterPro" id="IPR011629">
    <property type="entry name" value="CobW-like_C"/>
</dbReference>
<feature type="compositionally biased region" description="Polar residues" evidence="6">
    <location>
        <begin position="79"/>
        <end position="88"/>
    </location>
</feature>
<dbReference type="OrthoDB" id="272672at2759"/>
<proteinExistence type="inferred from homology"/>
<feature type="region of interest" description="Disordered" evidence="6">
    <location>
        <begin position="79"/>
        <end position="102"/>
    </location>
</feature>
<accession>W7TYP9</accession>
<dbReference type="Pfam" id="PF07683">
    <property type="entry name" value="CobW_C"/>
    <property type="match status" value="1"/>
</dbReference>
<feature type="domain" description="CobW C-terminal" evidence="7">
    <location>
        <begin position="342"/>
        <end position="436"/>
    </location>
</feature>
<dbReference type="PANTHER" id="PTHR13748">
    <property type="entry name" value="COBW-RELATED"/>
    <property type="match status" value="1"/>
</dbReference>